<comment type="similarity">
    <text evidence="2 9">Belongs to the TRAFAC class OBG-HflX-like GTPase superfamily. OBG GTPase family.</text>
</comment>
<dbReference type="InterPro" id="IPR006074">
    <property type="entry name" value="GTP1-OBG_CS"/>
</dbReference>
<dbReference type="Pfam" id="PF01018">
    <property type="entry name" value="GTP1_OBG"/>
    <property type="match status" value="1"/>
</dbReference>
<comment type="function">
    <text evidence="9">An essential GTPase which binds GTP, GDP and possibly (p)ppGpp with moderate affinity, with high nucleotide exchange rates and a fairly low GTP hydrolysis rate. Plays a role in control of the cell cycle, stress response, ribosome biogenesis and in those bacteria that undergo differentiation, in morphogenesis control.</text>
</comment>
<dbReference type="GO" id="GO:0005525">
    <property type="term" value="F:GTP binding"/>
    <property type="evidence" value="ECO:0007669"/>
    <property type="project" value="UniProtKB-UniRule"/>
</dbReference>
<dbReference type="NCBIfam" id="TIGR03595">
    <property type="entry name" value="Obg_CgtA_exten"/>
    <property type="match status" value="1"/>
</dbReference>
<feature type="binding site" evidence="9">
    <location>
        <position position="192"/>
    </location>
    <ligand>
        <name>Mg(2+)</name>
        <dbReference type="ChEBI" id="CHEBI:18420"/>
    </ligand>
</feature>
<dbReference type="InterPro" id="IPR015349">
    <property type="entry name" value="OCT_dom"/>
</dbReference>
<dbReference type="PANTHER" id="PTHR11702">
    <property type="entry name" value="DEVELOPMENTALLY REGULATED GTP-BINDING PROTEIN-RELATED"/>
    <property type="match status" value="1"/>
</dbReference>
<gene>
    <name evidence="9 13" type="primary">obg</name>
    <name evidence="13" type="ORF">HLVA_15900</name>
</gene>
<feature type="binding site" evidence="9">
    <location>
        <begin position="282"/>
        <end position="285"/>
    </location>
    <ligand>
        <name>GTP</name>
        <dbReference type="ChEBI" id="CHEBI:37565"/>
    </ligand>
</feature>
<dbReference type="GO" id="GO:0005737">
    <property type="term" value="C:cytoplasm"/>
    <property type="evidence" value="ECO:0007669"/>
    <property type="project" value="UniProtKB-SubCell"/>
</dbReference>
<dbReference type="EMBL" id="AP027059">
    <property type="protein sequence ID" value="BDU51021.1"/>
    <property type="molecule type" value="Genomic_DNA"/>
</dbReference>
<comment type="cofactor">
    <cofactor evidence="1 9">
        <name>Mg(2+)</name>
        <dbReference type="ChEBI" id="CHEBI:18420"/>
    </cofactor>
</comment>
<dbReference type="InterPro" id="IPR031167">
    <property type="entry name" value="G_OBG"/>
</dbReference>
<evidence type="ECO:0000313" key="14">
    <source>
        <dbReference type="Proteomes" id="UP001321582"/>
    </source>
</evidence>
<dbReference type="NCBIfam" id="NF008955">
    <property type="entry name" value="PRK12297.1"/>
    <property type="match status" value="1"/>
</dbReference>
<evidence type="ECO:0000259" key="10">
    <source>
        <dbReference type="PROSITE" id="PS51710"/>
    </source>
</evidence>
<dbReference type="Gene3D" id="3.30.300.350">
    <property type="entry name" value="GTP-binding protein OBG, C-terminal domain"/>
    <property type="match status" value="1"/>
</dbReference>
<feature type="binding site" evidence="9">
    <location>
        <position position="172"/>
    </location>
    <ligand>
        <name>Mg(2+)</name>
        <dbReference type="ChEBI" id="CHEBI:18420"/>
    </ligand>
</feature>
<dbReference type="SUPFAM" id="SSF102741">
    <property type="entry name" value="Obg GTP-binding protein C-terminal domain"/>
    <property type="match status" value="1"/>
</dbReference>
<dbReference type="NCBIfam" id="NF008954">
    <property type="entry name" value="PRK12296.1"/>
    <property type="match status" value="1"/>
</dbReference>
<feature type="domain" description="Obg" evidence="12">
    <location>
        <begin position="1"/>
        <end position="158"/>
    </location>
</feature>
<dbReference type="InterPro" id="IPR045086">
    <property type="entry name" value="OBG_GTPase"/>
</dbReference>
<dbReference type="PANTHER" id="PTHR11702:SF31">
    <property type="entry name" value="MITOCHONDRIAL RIBOSOME-ASSOCIATED GTPASE 2"/>
    <property type="match status" value="1"/>
</dbReference>
<keyword evidence="8 9" id="KW-0342">GTP-binding</keyword>
<feature type="binding site" evidence="9">
    <location>
        <begin position="165"/>
        <end position="172"/>
    </location>
    <ligand>
        <name>GTP</name>
        <dbReference type="ChEBI" id="CHEBI:37565"/>
    </ligand>
</feature>
<keyword evidence="3 9" id="KW-0963">Cytoplasm</keyword>
<dbReference type="KEGG" id="haby:HLVA_15900"/>
<dbReference type="GO" id="GO:0003924">
    <property type="term" value="F:GTPase activity"/>
    <property type="evidence" value="ECO:0007669"/>
    <property type="project" value="UniProtKB-UniRule"/>
</dbReference>
<evidence type="ECO:0000259" key="11">
    <source>
        <dbReference type="PROSITE" id="PS51881"/>
    </source>
</evidence>
<evidence type="ECO:0000256" key="4">
    <source>
        <dbReference type="ARBA" id="ARBA00022723"/>
    </source>
</evidence>
<dbReference type="InterPro" id="IPR036726">
    <property type="entry name" value="GTP1_OBG_dom_sf"/>
</dbReference>
<feature type="binding site" evidence="9">
    <location>
        <begin position="212"/>
        <end position="215"/>
    </location>
    <ligand>
        <name>GTP</name>
        <dbReference type="ChEBI" id="CHEBI:37565"/>
    </ligand>
</feature>
<dbReference type="PIRSF" id="PIRSF002401">
    <property type="entry name" value="GTP_bd_Obg/CgtA"/>
    <property type="match status" value="1"/>
</dbReference>
<dbReference type="InterPro" id="IPR006073">
    <property type="entry name" value="GTP-bd"/>
</dbReference>
<protein>
    <recommendedName>
        <fullName evidence="9">GTPase Obg</fullName>
        <ecNumber evidence="9">3.6.5.-</ecNumber>
    </recommendedName>
    <alternativeName>
        <fullName evidence="9">GTP-binding protein Obg</fullName>
    </alternativeName>
</protein>
<dbReference type="Gene3D" id="3.40.50.300">
    <property type="entry name" value="P-loop containing nucleotide triphosphate hydrolases"/>
    <property type="match status" value="1"/>
</dbReference>
<keyword evidence="5 9" id="KW-0547">Nucleotide-binding</keyword>
<name>A0AAU9DC19_9FUSO</name>
<feature type="binding site" evidence="9">
    <location>
        <begin position="190"/>
        <end position="194"/>
    </location>
    <ligand>
        <name>GTP</name>
        <dbReference type="ChEBI" id="CHEBI:37565"/>
    </ligand>
</feature>
<evidence type="ECO:0000256" key="6">
    <source>
        <dbReference type="ARBA" id="ARBA00022801"/>
    </source>
</evidence>
<dbReference type="HAMAP" id="MF_01454">
    <property type="entry name" value="GTPase_Obg"/>
    <property type="match status" value="1"/>
</dbReference>
<keyword evidence="4 9" id="KW-0479">Metal-binding</keyword>
<comment type="subcellular location">
    <subcellularLocation>
        <location evidence="9">Cytoplasm</location>
    </subcellularLocation>
</comment>
<dbReference type="CDD" id="cd01898">
    <property type="entry name" value="Obg"/>
    <property type="match status" value="1"/>
</dbReference>
<feature type="domain" description="OBG-type G" evidence="10">
    <location>
        <begin position="159"/>
        <end position="330"/>
    </location>
</feature>
<dbReference type="PROSITE" id="PS00905">
    <property type="entry name" value="GTP1_OBG"/>
    <property type="match status" value="1"/>
</dbReference>
<evidence type="ECO:0000256" key="1">
    <source>
        <dbReference type="ARBA" id="ARBA00001946"/>
    </source>
</evidence>
<dbReference type="NCBIfam" id="NF008956">
    <property type="entry name" value="PRK12299.1"/>
    <property type="match status" value="1"/>
</dbReference>
<dbReference type="Proteomes" id="UP001321582">
    <property type="component" value="Chromosome"/>
</dbReference>
<evidence type="ECO:0000313" key="13">
    <source>
        <dbReference type="EMBL" id="BDU51021.1"/>
    </source>
</evidence>
<evidence type="ECO:0000259" key="12">
    <source>
        <dbReference type="PROSITE" id="PS51883"/>
    </source>
</evidence>
<dbReference type="PROSITE" id="PS51710">
    <property type="entry name" value="G_OBG"/>
    <property type="match status" value="1"/>
</dbReference>
<dbReference type="RefSeq" id="WP_307903867.1">
    <property type="nucleotide sequence ID" value="NZ_AP027059.1"/>
</dbReference>
<dbReference type="PRINTS" id="PR00326">
    <property type="entry name" value="GTP1OBG"/>
</dbReference>
<evidence type="ECO:0000256" key="5">
    <source>
        <dbReference type="ARBA" id="ARBA00022741"/>
    </source>
</evidence>
<evidence type="ECO:0000256" key="2">
    <source>
        <dbReference type="ARBA" id="ARBA00007699"/>
    </source>
</evidence>
<dbReference type="AlphaFoldDB" id="A0AAU9DC19"/>
<dbReference type="GO" id="GO:0000287">
    <property type="term" value="F:magnesium ion binding"/>
    <property type="evidence" value="ECO:0007669"/>
    <property type="project" value="InterPro"/>
</dbReference>
<dbReference type="SUPFAM" id="SSF52540">
    <property type="entry name" value="P-loop containing nucleoside triphosphate hydrolases"/>
    <property type="match status" value="1"/>
</dbReference>
<dbReference type="EC" id="3.6.5.-" evidence="9"/>
<feature type="binding site" evidence="9">
    <location>
        <begin position="311"/>
        <end position="313"/>
    </location>
    <ligand>
        <name>GTP</name>
        <dbReference type="ChEBI" id="CHEBI:37565"/>
    </ligand>
</feature>
<dbReference type="FunFam" id="2.70.210.12:FF:000001">
    <property type="entry name" value="GTPase Obg"/>
    <property type="match status" value="1"/>
</dbReference>
<reference evidence="13 14" key="1">
    <citation type="submission" date="2022-11" db="EMBL/GenBank/DDBJ databases">
        <title>Haliovirga abyssi gen. nov., sp. nov., a mesophilic fermentative bacterium isolated from the Iheya North hydrothermal field and the proposal of Haliovirgaceae fam. nov.</title>
        <authorList>
            <person name="Miyazaki U."/>
            <person name="Tame A."/>
            <person name="Miyazaki J."/>
            <person name="Takai K."/>
            <person name="Sawayama S."/>
            <person name="Kitajima M."/>
            <person name="Okamoto A."/>
            <person name="Nakagawa S."/>
        </authorList>
    </citation>
    <scope>NUCLEOTIDE SEQUENCE [LARGE SCALE GENOMIC DNA]</scope>
    <source>
        <strain evidence="13 14">IC12</strain>
    </source>
</reference>
<feature type="domain" description="OCT" evidence="11">
    <location>
        <begin position="349"/>
        <end position="427"/>
    </location>
</feature>
<keyword evidence="7 9" id="KW-0460">Magnesium</keyword>
<proteinExistence type="inferred from homology"/>
<dbReference type="Pfam" id="PF09269">
    <property type="entry name" value="DUF1967"/>
    <property type="match status" value="1"/>
</dbReference>
<organism evidence="13 14">
    <name type="scientific">Haliovirga abyssi</name>
    <dbReference type="NCBI Taxonomy" id="2996794"/>
    <lineage>
        <taxon>Bacteria</taxon>
        <taxon>Fusobacteriati</taxon>
        <taxon>Fusobacteriota</taxon>
        <taxon>Fusobacteriia</taxon>
        <taxon>Fusobacteriales</taxon>
        <taxon>Haliovirgaceae</taxon>
        <taxon>Haliovirga</taxon>
    </lineage>
</organism>
<dbReference type="SUPFAM" id="SSF82051">
    <property type="entry name" value="Obg GTP-binding protein N-terminal domain"/>
    <property type="match status" value="1"/>
</dbReference>
<dbReference type="GO" id="GO:0042254">
    <property type="term" value="P:ribosome biogenesis"/>
    <property type="evidence" value="ECO:0007669"/>
    <property type="project" value="UniProtKB-UniRule"/>
</dbReference>
<dbReference type="InterPro" id="IPR014100">
    <property type="entry name" value="GTP-bd_Obg/CgtA"/>
</dbReference>
<evidence type="ECO:0000256" key="8">
    <source>
        <dbReference type="ARBA" id="ARBA00023134"/>
    </source>
</evidence>
<dbReference type="PROSITE" id="PS51883">
    <property type="entry name" value="OBG"/>
    <property type="match status" value="1"/>
</dbReference>
<dbReference type="InterPro" id="IPR036346">
    <property type="entry name" value="GTP-bd_prot_GTP1/OBG_C_sf"/>
</dbReference>
<evidence type="ECO:0000256" key="7">
    <source>
        <dbReference type="ARBA" id="ARBA00022842"/>
    </source>
</evidence>
<dbReference type="InterPro" id="IPR006169">
    <property type="entry name" value="GTP1_OBG_dom"/>
</dbReference>
<dbReference type="Gene3D" id="2.70.210.12">
    <property type="entry name" value="GTP1/OBG domain"/>
    <property type="match status" value="1"/>
</dbReference>
<accession>A0AAU9DC19</accession>
<dbReference type="Pfam" id="PF01926">
    <property type="entry name" value="MMR_HSR1"/>
    <property type="match status" value="1"/>
</dbReference>
<evidence type="ECO:0000256" key="3">
    <source>
        <dbReference type="ARBA" id="ARBA00022490"/>
    </source>
</evidence>
<dbReference type="InterPro" id="IPR027417">
    <property type="entry name" value="P-loop_NTPase"/>
</dbReference>
<keyword evidence="14" id="KW-1185">Reference proteome</keyword>
<evidence type="ECO:0000256" key="9">
    <source>
        <dbReference type="HAMAP-Rule" id="MF_01454"/>
    </source>
</evidence>
<dbReference type="PROSITE" id="PS51881">
    <property type="entry name" value="OCT"/>
    <property type="match status" value="1"/>
</dbReference>
<comment type="subunit">
    <text evidence="9">Monomer.</text>
</comment>
<dbReference type="NCBIfam" id="TIGR02729">
    <property type="entry name" value="Obg_CgtA"/>
    <property type="match status" value="1"/>
</dbReference>
<keyword evidence="6 9" id="KW-0378">Hydrolase</keyword>
<sequence>MFIDEAVVTLKSGKGGDGSAAFRREKYIQFGGPSGGDGGRGGDIIFVADSNINTLIDFKYRKKYVAGNGENGQKKRMYGKWGEDLIIKVPVGTMLRDYETNELLMDLSEENVERVFLKGGRGGRGNIHFKTSTRRAPKIAEIGRKGKEIKIKLELKLLADVALVGYPNVGKSSLINKVSASKSKVANYHFTTLNPKLGVVRVEDTKSFVVADIPGLVEGAHQGVGLGDKFLRHIERCKIIYHLIDVSGTEGRDPIDDYEKINLELENYSEKLSNKKQIVLANKMDLAYNDENFNALKKYLEEKNIEIYPVSVLLNKGLKEVIYRTYDILQTIPREQIEEEKDVSELLVERGMEQPEWDINKIDEGFYEVSGRVVDSLLNRFVLNSEEAIVQFLHMLKEKGLENKLRNFGVKDGDVIKIENIEFDFVE</sequence>